<dbReference type="KEGG" id="nec:KGD82_21930"/>
<name>A0A975QIP9_9ACTN</name>
<dbReference type="Proteomes" id="UP000682416">
    <property type="component" value="Chromosome"/>
</dbReference>
<sequence>MTAIADLHLGLPSDIEAEIGDIESGADDLDQLRQTMLGDAETTDTQFRTASGSSPTSSPGTSSQLPPPN</sequence>
<protein>
    <submittedName>
        <fullName evidence="2">Uncharacterized protein</fullName>
    </submittedName>
</protein>
<feature type="compositionally biased region" description="Low complexity" evidence="1">
    <location>
        <begin position="51"/>
        <end position="63"/>
    </location>
</feature>
<dbReference type="EMBL" id="CP074402">
    <property type="protein sequence ID" value="QVJ00966.1"/>
    <property type="molecule type" value="Genomic_DNA"/>
</dbReference>
<proteinExistence type="predicted"/>
<evidence type="ECO:0000313" key="3">
    <source>
        <dbReference type="Proteomes" id="UP000682416"/>
    </source>
</evidence>
<feature type="region of interest" description="Disordered" evidence="1">
    <location>
        <begin position="41"/>
        <end position="69"/>
    </location>
</feature>
<keyword evidence="3" id="KW-1185">Reference proteome</keyword>
<evidence type="ECO:0000256" key="1">
    <source>
        <dbReference type="SAM" id="MobiDB-lite"/>
    </source>
</evidence>
<dbReference type="AlphaFoldDB" id="A0A975QIP9"/>
<gene>
    <name evidence="2" type="ORF">KGD82_21930</name>
</gene>
<organism evidence="2 3">
    <name type="scientific">Nocardiopsis eucommiae</name>
    <dbReference type="NCBI Taxonomy" id="2831970"/>
    <lineage>
        <taxon>Bacteria</taxon>
        <taxon>Bacillati</taxon>
        <taxon>Actinomycetota</taxon>
        <taxon>Actinomycetes</taxon>
        <taxon>Streptosporangiales</taxon>
        <taxon>Nocardiopsidaceae</taxon>
        <taxon>Nocardiopsis</taxon>
    </lineage>
</organism>
<accession>A0A975QIP9</accession>
<reference evidence="2" key="1">
    <citation type="submission" date="2021-05" db="EMBL/GenBank/DDBJ databases">
        <authorList>
            <person name="Kaiqin L."/>
            <person name="Jian G."/>
        </authorList>
    </citation>
    <scope>NUCLEOTIDE SEQUENCE</scope>
    <source>
        <strain evidence="2">HDS5</strain>
    </source>
</reference>
<evidence type="ECO:0000313" key="2">
    <source>
        <dbReference type="EMBL" id="QVJ00966.1"/>
    </source>
</evidence>